<evidence type="ECO:0000256" key="3">
    <source>
        <dbReference type="ARBA" id="ARBA00022989"/>
    </source>
</evidence>
<gene>
    <name evidence="7" type="ORF">AVDCRST_MAG47-1061</name>
</gene>
<keyword evidence="2 5" id="KW-0812">Transmembrane</keyword>
<feature type="domain" description="NfeD-like C-terminal" evidence="6">
    <location>
        <begin position="90"/>
        <end position="147"/>
    </location>
</feature>
<evidence type="ECO:0000256" key="4">
    <source>
        <dbReference type="ARBA" id="ARBA00023136"/>
    </source>
</evidence>
<dbReference type="InterPro" id="IPR002810">
    <property type="entry name" value="NfeD-like_C"/>
</dbReference>
<sequence>MDWDWVTEHLWGAWLALAMLLGVLELFSLDLVLLMVAAGALAGMAVDFAGLGFPIQLLAASATSLAMLTFVRPTFIKRLHSGPDLKQGFDALLGEEGFTVAEITVHGGQVKVGGEIWTARPYDDTAVIPVGAKVRVYEIRGATAYVDEVPQLGA</sequence>
<keyword evidence="4 5" id="KW-0472">Membrane</keyword>
<evidence type="ECO:0000259" key="6">
    <source>
        <dbReference type="Pfam" id="PF01957"/>
    </source>
</evidence>
<proteinExistence type="predicted"/>
<dbReference type="Gene3D" id="2.40.50.140">
    <property type="entry name" value="Nucleic acid-binding proteins"/>
    <property type="match status" value="1"/>
</dbReference>
<dbReference type="AlphaFoldDB" id="A0A6J4MUT0"/>
<reference evidence="7" key="1">
    <citation type="submission" date="2020-02" db="EMBL/GenBank/DDBJ databases">
        <authorList>
            <person name="Meier V. D."/>
        </authorList>
    </citation>
    <scope>NUCLEOTIDE SEQUENCE</scope>
    <source>
        <strain evidence="7">AVDCRST_MAG47</strain>
    </source>
</reference>
<comment type="subcellular location">
    <subcellularLocation>
        <location evidence="1">Membrane</location>
        <topology evidence="1">Multi-pass membrane protein</topology>
    </subcellularLocation>
</comment>
<feature type="transmembrane region" description="Helical" evidence="5">
    <location>
        <begin position="12"/>
        <end position="42"/>
    </location>
</feature>
<evidence type="ECO:0000256" key="1">
    <source>
        <dbReference type="ARBA" id="ARBA00004141"/>
    </source>
</evidence>
<keyword evidence="3 5" id="KW-1133">Transmembrane helix</keyword>
<dbReference type="Pfam" id="PF01957">
    <property type="entry name" value="NfeD"/>
    <property type="match status" value="1"/>
</dbReference>
<dbReference type="PANTHER" id="PTHR33507">
    <property type="entry name" value="INNER MEMBRANE PROTEIN YBBJ"/>
    <property type="match status" value="1"/>
</dbReference>
<feature type="transmembrane region" description="Helical" evidence="5">
    <location>
        <begin position="48"/>
        <end position="71"/>
    </location>
</feature>
<dbReference type="GO" id="GO:0005886">
    <property type="term" value="C:plasma membrane"/>
    <property type="evidence" value="ECO:0007669"/>
    <property type="project" value="TreeGrafter"/>
</dbReference>
<protein>
    <recommendedName>
        <fullName evidence="6">NfeD-like C-terminal domain-containing protein</fullName>
    </recommendedName>
</protein>
<evidence type="ECO:0000256" key="2">
    <source>
        <dbReference type="ARBA" id="ARBA00022692"/>
    </source>
</evidence>
<dbReference type="InterPro" id="IPR012340">
    <property type="entry name" value="NA-bd_OB-fold"/>
</dbReference>
<organism evidence="7">
    <name type="scientific">uncultured Nocardioidaceae bacterium</name>
    <dbReference type="NCBI Taxonomy" id="253824"/>
    <lineage>
        <taxon>Bacteria</taxon>
        <taxon>Bacillati</taxon>
        <taxon>Actinomycetota</taxon>
        <taxon>Actinomycetes</taxon>
        <taxon>Propionibacteriales</taxon>
        <taxon>Nocardioidaceae</taxon>
        <taxon>environmental samples</taxon>
    </lineage>
</organism>
<dbReference type="SUPFAM" id="SSF141322">
    <property type="entry name" value="NfeD domain-like"/>
    <property type="match status" value="1"/>
</dbReference>
<dbReference type="EMBL" id="CADCUK010000076">
    <property type="protein sequence ID" value="CAA9369634.1"/>
    <property type="molecule type" value="Genomic_DNA"/>
</dbReference>
<dbReference type="PANTHER" id="PTHR33507:SF3">
    <property type="entry name" value="INNER MEMBRANE PROTEIN YBBJ"/>
    <property type="match status" value="1"/>
</dbReference>
<name>A0A6J4MUT0_9ACTN</name>
<dbReference type="InterPro" id="IPR052165">
    <property type="entry name" value="Membrane_assoc_protease"/>
</dbReference>
<evidence type="ECO:0000256" key="5">
    <source>
        <dbReference type="SAM" id="Phobius"/>
    </source>
</evidence>
<evidence type="ECO:0000313" key="7">
    <source>
        <dbReference type="EMBL" id="CAA9369634.1"/>
    </source>
</evidence>
<accession>A0A6J4MUT0</accession>